<dbReference type="PANTHER" id="PTHR15678">
    <property type="entry name" value="ANTIGEN MLAA-22-RELATED"/>
    <property type="match status" value="1"/>
</dbReference>
<feature type="compositionally biased region" description="Acidic residues" evidence="2">
    <location>
        <begin position="2320"/>
        <end position="2352"/>
    </location>
</feature>
<gene>
    <name evidence="4" type="ORF">PMEA_00004019</name>
</gene>
<dbReference type="SMART" id="SM01214">
    <property type="entry name" value="Fmp27_GFWDK"/>
    <property type="match status" value="1"/>
</dbReference>
<feature type="domain" description="FMP27/BLTP2/Hobbit GFWDK motif-containing RBG unit" evidence="3">
    <location>
        <begin position="1058"/>
        <end position="1190"/>
    </location>
</feature>
<evidence type="ECO:0000313" key="4">
    <source>
        <dbReference type="EMBL" id="CAH3111273.1"/>
    </source>
</evidence>
<dbReference type="EMBL" id="CALNXJ010000012">
    <property type="protein sequence ID" value="CAH3111273.1"/>
    <property type="molecule type" value="Genomic_DNA"/>
</dbReference>
<proteinExistence type="predicted"/>
<evidence type="ECO:0000259" key="3">
    <source>
        <dbReference type="SMART" id="SM01214"/>
    </source>
</evidence>
<dbReference type="InterPro" id="IPR019441">
    <property type="entry name" value="FMP27/BLTP2/Hobbit_GFWDK_RBG"/>
</dbReference>
<evidence type="ECO:0000256" key="2">
    <source>
        <dbReference type="SAM" id="MobiDB-lite"/>
    </source>
</evidence>
<protein>
    <recommendedName>
        <fullName evidence="3">FMP27/BLTP2/Hobbit GFWDK motif-containing RBG unit domain-containing protein</fullName>
    </recommendedName>
</protein>
<feature type="region of interest" description="Disordered" evidence="2">
    <location>
        <begin position="2301"/>
        <end position="2352"/>
    </location>
</feature>
<name>A0AAU9WGP4_9CNID</name>
<accession>A0AAU9WGP4</accession>
<evidence type="ECO:0000313" key="5">
    <source>
        <dbReference type="Proteomes" id="UP001159428"/>
    </source>
</evidence>
<feature type="region of interest" description="Disordered" evidence="2">
    <location>
        <begin position="2103"/>
        <end position="2155"/>
    </location>
</feature>
<dbReference type="PANTHER" id="PTHR15678:SF6">
    <property type="entry name" value="BRIDGE-LIKE LIPID TRANSFER PROTEIN FAMILY MEMBER 2"/>
    <property type="match status" value="1"/>
</dbReference>
<keyword evidence="5" id="KW-1185">Reference proteome</keyword>
<sequence length="2352" mass="268065">MILAYIVGIVFLLLLAAIFLGRFFAWLLEIFAQYVLQLDLKLDTLGLFGANGIEIKFNNGLKIGIENIGLHCKWTLTDSKRLFTVFFRRVVIEVIKIEVDGNGTHHLDQASSHGSSSKNFVGKHKKTIKRVLRKCCQYVGIHISSVDVNLGNKQLPGTFFQCTLPNGMQFCARSDHDRLCSTLEISKIGTRLFQADNESVQSSNPFAEISCSVLAEISVVPFERIQLMTASVNVKNTDILLSEGLLGVRKSQDGSTLEDTQTHDLSSPPRPLTLMEVQENILRLPKDVNVAMESITVTFLNKDKRKFVLEVNRVDSHLHSQEELDTNSSDTTQCGLSLQISGTTARSTQSHKIFEWTRLRITSKLSCPYDTMALTSTLHVESVHYTHVQEEFVYWLEYFKSRRKHMSLKKITAPELTKIDQQSKISILSRLPAELEVTTSIDMTDCSTSMFISLPHQNAQPLSQAVFTSLTGDVKMSAQDLHHVTTGRELSINLQLENCYLYMDTSQTAFVEVSKNSVLLNTLQDYQSLLPSSSKHVWGRVLALGGCSVKVTTELMEGIEIPASVRVTGEVSSLFLEWSHDVCRLLLEWLKLSSFKSQNTTEETNSTSRHIVLDLDFRVSAVNLFYLGGLEGGVDSFMMRVDMVVMNATSIPEWSINNEIFGMKLCRLIGLEKVPYKCVVSMEIDSDLLSIPFATVSISGEKTCLMSIKEILISWDSTLHMAIHERMKELTNDGAELRALLQASVKDTENCSPPEKESTPLHLVCNITWVKFQMQTSPKTSFGVECKICSLSLENGALDMKSDYTGLLFDNQSIFKFETISIRRLQQVEEVLKARQQFRELKTQNNTTWIIQAEMTQVCFPFMFNFAASRDELVNVFKMLKSLHGKPKDESYVEQLPPDLWLNFERITFEIEDDPFEVKLRDNYALLLDEMEQWDERQQLLAAKLDEIRKKPGNLLTVKKEEELKRSLEEKNSQIYIRRSQTLYEQTPMRTALLTWEFHGLDLIVLADESYHGQEKAMKIMKQLNSDSPYPASRLKFTTLWCRTIQGQLQSQKCCLRDFPQPIFTSKSVELQGTLLGAEQKPADRAKREAVVEIGKPWDNMTISRSLSSLKFFYDLKFDAEIVEMAWGVDIEPVLAMVSFTFEKLSSPSRDASKPLPFFDKMRLLYHGHLHLAMREWYLYFSASRNPYDTTERMQWEWKQAKFDWTNGRIVVEGDFDLHTRAASKYDDRQVLHLPAFKLCTSMKWHCQGDPNDHHSVIQCAPDKIPQLAPNQVHDSYAAFRSQNLTLDVSLETGLTNKKDYSQSDPPKLFMFASTFRWFQKYQAVVLWYVSRPIKRGTYFKRNRVKKRPLGRHYREVNLSLHFPEFSWWYWGSFTQQRGFELSLGNGFLETTYRLALREHRDGLVRRPAADWSAAKLRSEVLNVTCHLYGLEEVDGKESSDEYAEVSSIDLEPTKYYLLAASRLEYSRQETSKKQESCIDGPPPELQNYSHRVVCHDLKGAWTLTNRRIAFGLFEAYTNAQVLKKNLSADALKFTIMEKKDKQDEYKGSLDASAKARSVSATNMLEKLVMEKELKFVAFAEEGTAEHEQVTEAQLHGVALSTTNDVVEYNWHIALVNSQIVLKGIESEGCVLVAAGNAKILNRLHTPVWSKGELFNKKTWVGNVENLQYFATVGAEDNIGLDSTPWLNTSVITGRQNKNSFDIADLANIVGSGEAVGGMVDADVGNTGQEPTQLQRIVARCGCEFHFVSFSPDLDPVAEEHAHEVVPPSHSSHLREDRHVAVNTFTIRHKLLEISTNSAQFAMLIDIAHNVVLYTEPKKKEAFDRLQRMRFQLRLSTSEDQRAQILRLQNTVRSLQTEMRRLERELYEVNTLRKEVINDQELTDAVIHIEREIIQLKEELSSSSTELKIMISAYKDFLMNLDTPTPEKVTTAEVIKLAEVYFNHASWQLNQEDGQLAIADAKLTDFSYRKTTLRGSTVEHRLELGKFHVRNLLPNSIYKDAMSPLDVSGKGHVDRAVAVRIFSRVRPPVGGIGVKEHFEVNVCPLAVRLTHRLFKKVMVFFFPQREHEYEGEVGEVELGFRGMEFEEKEMFIYEDEDFLGPPTGGKATSLKRSPSSLSAVSGSSIESFRHKKSNTTLTDYPPTSPSNKDKGTKKKSTFYKRISDYDDLDKMKERASKNNSFIYVKIPEVSLLVSYKGEKDRNIMDVHDFSLLIPTLEYHNRTWTWHDLLMAMKKDCVNVLVSQAIKEKLHLVGGHGTETKESKSQAKEEDKARMLLGGFQQKDQHKKSKKKLFGKLAKVARGSKRKGLLQPDGAGPEPVDLQEDQDFEEFGTFEIDDQPRTEDDDEDKDDTG</sequence>
<comment type="caution">
    <text evidence="4">The sequence shown here is derived from an EMBL/GenBank/DDBJ whole genome shotgun (WGS) entry which is preliminary data.</text>
</comment>
<dbReference type="Proteomes" id="UP001159428">
    <property type="component" value="Unassembled WGS sequence"/>
</dbReference>
<reference evidence="4 5" key="1">
    <citation type="submission" date="2022-05" db="EMBL/GenBank/DDBJ databases">
        <authorList>
            <consortium name="Genoscope - CEA"/>
            <person name="William W."/>
        </authorList>
    </citation>
    <scope>NUCLEOTIDE SEQUENCE [LARGE SCALE GENOMIC DNA]</scope>
</reference>
<feature type="coiled-coil region" evidence="1">
    <location>
        <begin position="1838"/>
        <end position="1872"/>
    </location>
</feature>
<dbReference type="Pfam" id="PF10344">
    <property type="entry name" value="Hobbit"/>
    <property type="match status" value="2"/>
</dbReference>
<evidence type="ECO:0000256" key="1">
    <source>
        <dbReference type="SAM" id="Coils"/>
    </source>
</evidence>
<feature type="compositionally biased region" description="Low complexity" evidence="2">
    <location>
        <begin position="2113"/>
        <end position="2126"/>
    </location>
</feature>
<organism evidence="4 5">
    <name type="scientific">Pocillopora meandrina</name>
    <dbReference type="NCBI Taxonomy" id="46732"/>
    <lineage>
        <taxon>Eukaryota</taxon>
        <taxon>Metazoa</taxon>
        <taxon>Cnidaria</taxon>
        <taxon>Anthozoa</taxon>
        <taxon>Hexacorallia</taxon>
        <taxon>Scleractinia</taxon>
        <taxon>Astrocoeniina</taxon>
        <taxon>Pocilloporidae</taxon>
        <taxon>Pocillopora</taxon>
    </lineage>
</organism>
<keyword evidence="1" id="KW-0175">Coiled coil</keyword>
<dbReference type="InterPro" id="IPR045167">
    <property type="entry name" value="Hobbit"/>
</dbReference>